<dbReference type="KEGG" id="pgr:PGTG_10859"/>
<dbReference type="RefSeq" id="XP_003329119.1">
    <property type="nucleotide sequence ID" value="XM_003329071.1"/>
</dbReference>
<dbReference type="InParanoid" id="E3KK75"/>
<dbReference type="GeneID" id="10526667"/>
<feature type="region of interest" description="Disordered" evidence="1">
    <location>
        <begin position="81"/>
        <end position="156"/>
    </location>
</feature>
<reference key="1">
    <citation type="submission" date="2007-01" db="EMBL/GenBank/DDBJ databases">
        <title>The Genome Sequence of Puccinia graminis f. sp. tritici Strain CRL 75-36-700-3.</title>
        <authorList>
            <consortium name="The Broad Institute Genome Sequencing Platform"/>
            <person name="Birren B."/>
            <person name="Lander E."/>
            <person name="Galagan J."/>
            <person name="Nusbaum C."/>
            <person name="Devon K."/>
            <person name="Cuomo C."/>
            <person name="Jaffe D."/>
            <person name="Butler J."/>
            <person name="Alvarez P."/>
            <person name="Gnerre S."/>
            <person name="Grabherr M."/>
            <person name="Mauceli E."/>
            <person name="Brockman W."/>
            <person name="Young S."/>
            <person name="LaButti K."/>
            <person name="Sykes S."/>
            <person name="DeCaprio D."/>
            <person name="Crawford M."/>
            <person name="Koehrsen M."/>
            <person name="Engels R."/>
            <person name="Montgomery P."/>
            <person name="Pearson M."/>
            <person name="Howarth C."/>
            <person name="Larson L."/>
            <person name="White J."/>
            <person name="Zeng Q."/>
            <person name="Kodira C."/>
            <person name="Yandava C."/>
            <person name="Alvarado L."/>
            <person name="O'Leary S."/>
            <person name="Szabo L."/>
            <person name="Dean R."/>
            <person name="Schein J."/>
        </authorList>
    </citation>
    <scope>NUCLEOTIDE SEQUENCE</scope>
    <source>
        <strain>CRL 75-36-700-3</strain>
    </source>
</reference>
<protein>
    <recommendedName>
        <fullName evidence="4">SAM domain-containing protein</fullName>
    </recommendedName>
</protein>
<dbReference type="EMBL" id="DS178291">
    <property type="protein sequence ID" value="EFP84700.1"/>
    <property type="molecule type" value="Genomic_DNA"/>
</dbReference>
<proteinExistence type="predicted"/>
<dbReference type="AlphaFoldDB" id="E3KK75"/>
<name>E3KK75_PUCGT</name>
<gene>
    <name evidence="2" type="ORF">PGTG_10859</name>
</gene>
<evidence type="ECO:0000256" key="1">
    <source>
        <dbReference type="SAM" id="MobiDB-lite"/>
    </source>
</evidence>
<organism evidence="2 3">
    <name type="scientific">Puccinia graminis f. sp. tritici (strain CRL 75-36-700-3 / race SCCL)</name>
    <name type="common">Black stem rust fungus</name>
    <dbReference type="NCBI Taxonomy" id="418459"/>
    <lineage>
        <taxon>Eukaryota</taxon>
        <taxon>Fungi</taxon>
        <taxon>Dikarya</taxon>
        <taxon>Basidiomycota</taxon>
        <taxon>Pucciniomycotina</taxon>
        <taxon>Pucciniomycetes</taxon>
        <taxon>Pucciniales</taxon>
        <taxon>Pucciniaceae</taxon>
        <taxon>Puccinia</taxon>
    </lineage>
</organism>
<evidence type="ECO:0008006" key="4">
    <source>
        <dbReference type="Google" id="ProtNLM"/>
    </source>
</evidence>
<keyword evidence="3" id="KW-1185">Reference proteome</keyword>
<reference evidence="3" key="2">
    <citation type="journal article" date="2011" name="Proc. Natl. Acad. Sci. U.S.A.">
        <title>Obligate biotrophy features unraveled by the genomic analysis of rust fungi.</title>
        <authorList>
            <person name="Duplessis S."/>
            <person name="Cuomo C.A."/>
            <person name="Lin Y.-C."/>
            <person name="Aerts A."/>
            <person name="Tisserant E."/>
            <person name="Veneault-Fourrey C."/>
            <person name="Joly D.L."/>
            <person name="Hacquard S."/>
            <person name="Amselem J."/>
            <person name="Cantarel B.L."/>
            <person name="Chiu R."/>
            <person name="Coutinho P.M."/>
            <person name="Feau N."/>
            <person name="Field M."/>
            <person name="Frey P."/>
            <person name="Gelhaye E."/>
            <person name="Goldberg J."/>
            <person name="Grabherr M.G."/>
            <person name="Kodira C.D."/>
            <person name="Kohler A."/>
            <person name="Kuees U."/>
            <person name="Lindquist E.A."/>
            <person name="Lucas S.M."/>
            <person name="Mago R."/>
            <person name="Mauceli E."/>
            <person name="Morin E."/>
            <person name="Murat C."/>
            <person name="Pangilinan J.L."/>
            <person name="Park R."/>
            <person name="Pearson M."/>
            <person name="Quesneville H."/>
            <person name="Rouhier N."/>
            <person name="Sakthikumar S."/>
            <person name="Salamov A.A."/>
            <person name="Schmutz J."/>
            <person name="Selles B."/>
            <person name="Shapiro H."/>
            <person name="Tanguay P."/>
            <person name="Tuskan G.A."/>
            <person name="Henrissat B."/>
            <person name="Van de Peer Y."/>
            <person name="Rouze P."/>
            <person name="Ellis J.G."/>
            <person name="Dodds P.N."/>
            <person name="Schein J.E."/>
            <person name="Zhong S."/>
            <person name="Hamelin R.C."/>
            <person name="Grigoriev I.V."/>
            <person name="Szabo L.J."/>
            <person name="Martin F."/>
        </authorList>
    </citation>
    <scope>NUCLEOTIDE SEQUENCE [LARGE SCALE GENOMIC DNA]</scope>
    <source>
        <strain evidence="3">CRL 75-36-700-3 / race SCCL</strain>
    </source>
</reference>
<dbReference type="VEuPathDB" id="FungiDB:PGTG_10859"/>
<sequence>MHTRVTTQPESEPQELMWPYLPAVRRPTPEYARPVPDSDPIATTRTYVMVEEHRRAAGPIGDSPNNNAANLWTRATGHATNANALDQNNPHKRSPSADLPHNRPNVRTRPNHPPPVLTAPEAPIDPARSQLTTTYDEDDPPAGPIARPDAPPLDWPSTPPDHIGELARFLIHCGIDLEDQHTREILLQHRINRWQHFILSNEAELTSLGITLGAARALCQEASNTNNP</sequence>
<accession>E3KK75</accession>
<evidence type="ECO:0000313" key="3">
    <source>
        <dbReference type="Proteomes" id="UP000008783"/>
    </source>
</evidence>
<dbReference type="Proteomes" id="UP000008783">
    <property type="component" value="Unassembled WGS sequence"/>
</dbReference>
<dbReference type="HOGENOM" id="CLU_1349484_0_0_1"/>
<evidence type="ECO:0000313" key="2">
    <source>
        <dbReference type="EMBL" id="EFP84700.1"/>
    </source>
</evidence>